<dbReference type="SMART" id="SM00320">
    <property type="entry name" value="WD40"/>
    <property type="match status" value="5"/>
</dbReference>
<keyword evidence="2" id="KW-0677">Repeat</keyword>
<dbReference type="PROSITE" id="PS50294">
    <property type="entry name" value="WD_REPEATS_REGION"/>
    <property type="match status" value="3"/>
</dbReference>
<gene>
    <name evidence="7" type="ORF">C8A00DRAFT_37446</name>
</gene>
<feature type="region of interest" description="Disordered" evidence="6">
    <location>
        <begin position="44"/>
        <end position="67"/>
    </location>
</feature>
<feature type="repeat" description="WD" evidence="5">
    <location>
        <begin position="306"/>
        <end position="347"/>
    </location>
</feature>
<evidence type="ECO:0000256" key="3">
    <source>
        <dbReference type="ARBA" id="ARBA00022763"/>
    </source>
</evidence>
<reference evidence="7" key="1">
    <citation type="journal article" date="2023" name="Mol. Phylogenet. Evol.">
        <title>Genome-scale phylogeny and comparative genomics of the fungal order Sordariales.</title>
        <authorList>
            <person name="Hensen N."/>
            <person name="Bonometti L."/>
            <person name="Westerberg I."/>
            <person name="Brannstrom I.O."/>
            <person name="Guillou S."/>
            <person name="Cros-Aarteil S."/>
            <person name="Calhoun S."/>
            <person name="Haridas S."/>
            <person name="Kuo A."/>
            <person name="Mondo S."/>
            <person name="Pangilinan J."/>
            <person name="Riley R."/>
            <person name="LaButti K."/>
            <person name="Andreopoulos B."/>
            <person name="Lipzen A."/>
            <person name="Chen C."/>
            <person name="Yan M."/>
            <person name="Daum C."/>
            <person name="Ng V."/>
            <person name="Clum A."/>
            <person name="Steindorff A."/>
            <person name="Ohm R.A."/>
            <person name="Martin F."/>
            <person name="Silar P."/>
            <person name="Natvig D.O."/>
            <person name="Lalanne C."/>
            <person name="Gautier V."/>
            <person name="Ament-Velasquez S.L."/>
            <person name="Kruys A."/>
            <person name="Hutchinson M.I."/>
            <person name="Powell A.J."/>
            <person name="Barry K."/>
            <person name="Miller A.N."/>
            <person name="Grigoriev I.V."/>
            <person name="Debuchy R."/>
            <person name="Gladieux P."/>
            <person name="Hiltunen Thoren M."/>
            <person name="Johannesson H."/>
        </authorList>
    </citation>
    <scope>NUCLEOTIDE SEQUENCE</scope>
    <source>
        <strain evidence="7">CBS 538.74</strain>
    </source>
</reference>
<name>A0AAN6VEH3_9PEZI</name>
<evidence type="ECO:0000256" key="1">
    <source>
        <dbReference type="ARBA" id="ARBA00022574"/>
    </source>
</evidence>
<organism evidence="7 8">
    <name type="scientific">Chaetomidium leptoderma</name>
    <dbReference type="NCBI Taxonomy" id="669021"/>
    <lineage>
        <taxon>Eukaryota</taxon>
        <taxon>Fungi</taxon>
        <taxon>Dikarya</taxon>
        <taxon>Ascomycota</taxon>
        <taxon>Pezizomycotina</taxon>
        <taxon>Sordariomycetes</taxon>
        <taxon>Sordariomycetidae</taxon>
        <taxon>Sordariales</taxon>
        <taxon>Chaetomiaceae</taxon>
        <taxon>Chaetomidium</taxon>
    </lineage>
</organism>
<dbReference type="GO" id="GO:0000109">
    <property type="term" value="C:nucleotide-excision repair complex"/>
    <property type="evidence" value="ECO:0007669"/>
    <property type="project" value="TreeGrafter"/>
</dbReference>
<dbReference type="GO" id="GO:0006283">
    <property type="term" value="P:transcription-coupled nucleotide-excision repair"/>
    <property type="evidence" value="ECO:0007669"/>
    <property type="project" value="InterPro"/>
</dbReference>
<keyword evidence="8" id="KW-1185">Reference proteome</keyword>
<evidence type="ECO:0008006" key="9">
    <source>
        <dbReference type="Google" id="ProtNLM"/>
    </source>
</evidence>
<keyword evidence="4" id="KW-0234">DNA repair</keyword>
<feature type="repeat" description="WD" evidence="5">
    <location>
        <begin position="70"/>
        <end position="105"/>
    </location>
</feature>
<dbReference type="Pfam" id="PF00400">
    <property type="entry name" value="WD40"/>
    <property type="match status" value="4"/>
</dbReference>
<dbReference type="Proteomes" id="UP001302745">
    <property type="component" value="Unassembled WGS sequence"/>
</dbReference>
<dbReference type="PRINTS" id="PR00320">
    <property type="entry name" value="GPROTEINBRPT"/>
</dbReference>
<evidence type="ECO:0000313" key="8">
    <source>
        <dbReference type="Proteomes" id="UP001302745"/>
    </source>
</evidence>
<dbReference type="InterPro" id="IPR019775">
    <property type="entry name" value="WD40_repeat_CS"/>
</dbReference>
<evidence type="ECO:0000256" key="4">
    <source>
        <dbReference type="ARBA" id="ARBA00023204"/>
    </source>
</evidence>
<feature type="region of interest" description="Disordered" evidence="6">
    <location>
        <begin position="285"/>
        <end position="312"/>
    </location>
</feature>
<dbReference type="InterPro" id="IPR001680">
    <property type="entry name" value="WD40_rpt"/>
</dbReference>
<keyword evidence="1 5" id="KW-0853">WD repeat</keyword>
<dbReference type="GO" id="GO:0043161">
    <property type="term" value="P:proteasome-mediated ubiquitin-dependent protein catabolic process"/>
    <property type="evidence" value="ECO:0007669"/>
    <property type="project" value="TreeGrafter"/>
</dbReference>
<sequence>MNSFLFERSSGNLGPNEFARLQTASLLKSFAAAPRLRFDGGERAADAAAAGGSGDGNGDGDGDGASRASLWAHQAGVTALTLERFDGRILISGGSDAVIKIWDLEQCSNPSQSHTHRPVAVVARASSDSSRPGPAAATTAAGHRFGITHLSFYPFDSAAFLSSSHDQTLKLWSTERAAVSGTFQLGARAYTHALSPVASHLLVACGTQHPAVRLVDLRSSAAVHSLISPGQLGGSAGATLAVAWSPAHEHVLAAGSVDGAVRLWDVRKSNGLVALLDQEDITALAAAQQQQGGRRPPPPQPPNLSAKAHAGPVNGLTWTDDGAYLVSAGHDRRIRVWDAATGANTLASFGPSIRNNSQQQMGTTVTMFVSPRGLTPPGRELLFFPNETEILVLDLHEGSIVTRLRGGGGMGPAAVASVVGTPPPQQQRGGERRTVRNRVTSLVWRGTGGSGGSSGGAVMGGSNAPGGLYSGHLDGQIRAWLPHLEGADDEAAEDRYDDAQGAAAKSKKRKALDDAFRSLMGKQITFS</sequence>
<dbReference type="GO" id="GO:0031464">
    <property type="term" value="C:Cul4A-RING E3 ubiquitin ligase complex"/>
    <property type="evidence" value="ECO:0007669"/>
    <property type="project" value="TreeGrafter"/>
</dbReference>
<dbReference type="GO" id="GO:0000209">
    <property type="term" value="P:protein polyubiquitination"/>
    <property type="evidence" value="ECO:0007669"/>
    <property type="project" value="TreeGrafter"/>
</dbReference>
<proteinExistence type="predicted"/>
<evidence type="ECO:0000256" key="2">
    <source>
        <dbReference type="ARBA" id="ARBA00022737"/>
    </source>
</evidence>
<comment type="caution">
    <text evidence="7">The sequence shown here is derived from an EMBL/GenBank/DDBJ whole genome shotgun (WGS) entry which is preliminary data.</text>
</comment>
<keyword evidence="3" id="KW-0227">DNA damage</keyword>
<protein>
    <recommendedName>
        <fullName evidence="9">DNA excision repair protein ERCC-8</fullName>
    </recommendedName>
</protein>
<feature type="repeat" description="WD" evidence="5">
    <location>
        <begin position="140"/>
        <end position="182"/>
    </location>
</feature>
<dbReference type="PROSITE" id="PS50082">
    <property type="entry name" value="WD_REPEATS_2"/>
    <property type="match status" value="4"/>
</dbReference>
<dbReference type="InterPro" id="IPR042238">
    <property type="entry name" value="Rad28/ERCC8/Ckn1/ATCSA-1"/>
</dbReference>
<dbReference type="EMBL" id="MU857109">
    <property type="protein sequence ID" value="KAK4149957.1"/>
    <property type="molecule type" value="Genomic_DNA"/>
</dbReference>
<dbReference type="InterPro" id="IPR015943">
    <property type="entry name" value="WD40/YVTN_repeat-like_dom_sf"/>
</dbReference>
<evidence type="ECO:0000313" key="7">
    <source>
        <dbReference type="EMBL" id="KAK4149957.1"/>
    </source>
</evidence>
<dbReference type="InterPro" id="IPR020472">
    <property type="entry name" value="WD40_PAC1"/>
</dbReference>
<evidence type="ECO:0000256" key="6">
    <source>
        <dbReference type="SAM" id="MobiDB-lite"/>
    </source>
</evidence>
<dbReference type="AlphaFoldDB" id="A0AAN6VEH3"/>
<evidence type="ECO:0000256" key="5">
    <source>
        <dbReference type="PROSITE-ProRule" id="PRU00221"/>
    </source>
</evidence>
<feature type="repeat" description="WD" evidence="5">
    <location>
        <begin position="232"/>
        <end position="274"/>
    </location>
</feature>
<dbReference type="PROSITE" id="PS00678">
    <property type="entry name" value="WD_REPEATS_1"/>
    <property type="match status" value="3"/>
</dbReference>
<accession>A0AAN6VEH3</accession>
<dbReference type="SUPFAM" id="SSF50978">
    <property type="entry name" value="WD40 repeat-like"/>
    <property type="match status" value="1"/>
</dbReference>
<dbReference type="Gene3D" id="2.130.10.10">
    <property type="entry name" value="YVTN repeat-like/Quinoprotein amine dehydrogenase"/>
    <property type="match status" value="1"/>
</dbReference>
<dbReference type="InterPro" id="IPR036322">
    <property type="entry name" value="WD40_repeat_dom_sf"/>
</dbReference>
<dbReference type="PANTHER" id="PTHR46202">
    <property type="entry name" value="DNA EXCISION REPAIR PROTEIN ERCC-8"/>
    <property type="match status" value="1"/>
</dbReference>
<reference evidence="7" key="2">
    <citation type="submission" date="2023-05" db="EMBL/GenBank/DDBJ databases">
        <authorList>
            <consortium name="Lawrence Berkeley National Laboratory"/>
            <person name="Steindorff A."/>
            <person name="Hensen N."/>
            <person name="Bonometti L."/>
            <person name="Westerberg I."/>
            <person name="Brannstrom I.O."/>
            <person name="Guillou S."/>
            <person name="Cros-Aarteil S."/>
            <person name="Calhoun S."/>
            <person name="Haridas S."/>
            <person name="Kuo A."/>
            <person name="Mondo S."/>
            <person name="Pangilinan J."/>
            <person name="Riley R."/>
            <person name="Labutti K."/>
            <person name="Andreopoulos B."/>
            <person name="Lipzen A."/>
            <person name="Chen C."/>
            <person name="Yanf M."/>
            <person name="Daum C."/>
            <person name="Ng V."/>
            <person name="Clum A."/>
            <person name="Ohm R."/>
            <person name="Martin F."/>
            <person name="Silar P."/>
            <person name="Natvig D."/>
            <person name="Lalanne C."/>
            <person name="Gautier V."/>
            <person name="Ament-Velasquez S.L."/>
            <person name="Kruys A."/>
            <person name="Hutchinson M.I."/>
            <person name="Powell A.J."/>
            <person name="Barry K."/>
            <person name="Miller A.N."/>
            <person name="Grigoriev I.V."/>
            <person name="Debuchy R."/>
            <person name="Gladieux P."/>
            <person name="Thoren M.H."/>
            <person name="Johannesson H."/>
        </authorList>
    </citation>
    <scope>NUCLEOTIDE SEQUENCE</scope>
    <source>
        <strain evidence="7">CBS 538.74</strain>
    </source>
</reference>
<dbReference type="PANTHER" id="PTHR46202:SF1">
    <property type="entry name" value="DNA EXCISION REPAIR PROTEIN ERCC-8"/>
    <property type="match status" value="1"/>
</dbReference>